<dbReference type="Proteomes" id="UP000271193">
    <property type="component" value="Chromosome"/>
</dbReference>
<dbReference type="GeneID" id="99066014"/>
<sequence>MRTLFLPLLFFALVNCSKSNSDKNSANAAFTPIIAEDEATLNKVSLVNAKTDNTPSSGSNKMDSISRKIIKNGNMRIQVGEIKKAQTLVNEILKNNNAYIQKEEFRNTDVDENLDLTIRVPHKNFDKLINSFSDGVGSVLSKNISSDDVTEEYTDVSIKLANKKIYLEKYRDMLKSAATTKDMLEIQEKIRGLEDEIDIAEGRLRFIDDRVNYSTLDLSLYKEKVRSSATSKIGFGSRFVDSLTEGWNSFVAFLLGIISFWPFFLLIPAIVAIWRKWKRKSKNSRFSLYNYKTELQRGSVFILMGIFCRKIRINVF</sequence>
<dbReference type="AlphaFoldDB" id="A0A3G6T930"/>
<dbReference type="EMBL" id="CP033932">
    <property type="protein sequence ID" value="AZB25708.1"/>
    <property type="molecule type" value="Genomic_DNA"/>
</dbReference>
<reference evidence="5" key="1">
    <citation type="submission" date="2018-11" db="EMBL/GenBank/DDBJ databases">
        <title>Proposal to divide the Flavobacteriaceae and reorganize its genera based on Amino Acid Identity values calculated from whole genome sequences.</title>
        <authorList>
            <person name="Nicholson A.C."/>
            <person name="Gulvik C.A."/>
            <person name="Whitney A.M."/>
            <person name="Humrighouse B.W."/>
            <person name="Bell M."/>
            <person name="Holmes B."/>
            <person name="Steigerwalt A.G."/>
            <person name="Villarma A."/>
            <person name="Sheth M."/>
            <person name="Batra D."/>
            <person name="Pryor J."/>
            <person name="Bernardet J.-F."/>
            <person name="Hugo C."/>
            <person name="Kampfer P."/>
            <person name="Newman J."/>
            <person name="McQuiston J.R."/>
        </authorList>
    </citation>
    <scope>NUCLEOTIDE SEQUENCE [LARGE SCALE GENOMIC DNA]</scope>
    <source>
        <strain evidence="5">G0229</strain>
    </source>
</reference>
<evidence type="ECO:0000313" key="4">
    <source>
        <dbReference type="EMBL" id="AZB25708.1"/>
    </source>
</evidence>
<protein>
    <submittedName>
        <fullName evidence="4">DUF4349 domain-containing protein</fullName>
    </submittedName>
</protein>
<dbReference type="KEGG" id="cben:EG339_14485"/>
<feature type="coiled-coil region" evidence="1">
    <location>
        <begin position="167"/>
        <end position="210"/>
    </location>
</feature>
<keyword evidence="5" id="KW-1185">Reference proteome</keyword>
<dbReference type="InterPro" id="IPR025645">
    <property type="entry name" value="DUF4349"/>
</dbReference>
<keyword evidence="1" id="KW-0175">Coiled coil</keyword>
<proteinExistence type="predicted"/>
<feature type="domain" description="DUF4349" evidence="3">
    <location>
        <begin position="67"/>
        <end position="275"/>
    </location>
</feature>
<evidence type="ECO:0000259" key="3">
    <source>
        <dbReference type="Pfam" id="PF14257"/>
    </source>
</evidence>
<feature type="transmembrane region" description="Helical" evidence="2">
    <location>
        <begin position="250"/>
        <end position="274"/>
    </location>
</feature>
<keyword evidence="2" id="KW-0812">Transmembrane</keyword>
<organism evidence="4 5">
    <name type="scientific">Chryseobacterium bernardetii</name>
    <dbReference type="NCBI Taxonomy" id="1241978"/>
    <lineage>
        <taxon>Bacteria</taxon>
        <taxon>Pseudomonadati</taxon>
        <taxon>Bacteroidota</taxon>
        <taxon>Flavobacteriia</taxon>
        <taxon>Flavobacteriales</taxon>
        <taxon>Weeksellaceae</taxon>
        <taxon>Chryseobacterium group</taxon>
        <taxon>Chryseobacterium</taxon>
    </lineage>
</organism>
<keyword evidence="2" id="KW-1133">Transmembrane helix</keyword>
<evidence type="ECO:0000256" key="2">
    <source>
        <dbReference type="SAM" id="Phobius"/>
    </source>
</evidence>
<keyword evidence="2" id="KW-0472">Membrane</keyword>
<evidence type="ECO:0000313" key="5">
    <source>
        <dbReference type="Proteomes" id="UP000271193"/>
    </source>
</evidence>
<gene>
    <name evidence="4" type="ORF">EG339_14485</name>
</gene>
<accession>A0A3G6T930</accession>
<dbReference type="Pfam" id="PF14257">
    <property type="entry name" value="DUF4349"/>
    <property type="match status" value="1"/>
</dbReference>
<evidence type="ECO:0000256" key="1">
    <source>
        <dbReference type="SAM" id="Coils"/>
    </source>
</evidence>
<dbReference type="RefSeq" id="WP_123870655.1">
    <property type="nucleotide sequence ID" value="NZ_CP033932.1"/>
</dbReference>
<name>A0A3G6T930_9FLAO</name>